<evidence type="ECO:0000256" key="3">
    <source>
        <dbReference type="ARBA" id="ARBA00023163"/>
    </source>
</evidence>
<keyword evidence="6" id="KW-1133">Transmembrane helix</keyword>
<dbReference type="PANTHER" id="PTHR47424:SF3">
    <property type="entry name" value="REGULATORY PROTEIN GAL4"/>
    <property type="match status" value="1"/>
</dbReference>
<evidence type="ECO:0000256" key="4">
    <source>
        <dbReference type="ARBA" id="ARBA00023242"/>
    </source>
</evidence>
<dbReference type="SMART" id="SM00906">
    <property type="entry name" value="Fungal_trans"/>
    <property type="match status" value="1"/>
</dbReference>
<reference evidence="8" key="1">
    <citation type="journal article" date="2020" name="Stud. Mycol.">
        <title>101 Dothideomycetes genomes: a test case for predicting lifestyles and emergence of pathogens.</title>
        <authorList>
            <person name="Haridas S."/>
            <person name="Albert R."/>
            <person name="Binder M."/>
            <person name="Bloem J."/>
            <person name="Labutti K."/>
            <person name="Salamov A."/>
            <person name="Andreopoulos B."/>
            <person name="Baker S."/>
            <person name="Barry K."/>
            <person name="Bills G."/>
            <person name="Bluhm B."/>
            <person name="Cannon C."/>
            <person name="Castanera R."/>
            <person name="Culley D."/>
            <person name="Daum C."/>
            <person name="Ezra D."/>
            <person name="Gonzalez J."/>
            <person name="Henrissat B."/>
            <person name="Kuo A."/>
            <person name="Liang C."/>
            <person name="Lipzen A."/>
            <person name="Lutzoni F."/>
            <person name="Magnuson J."/>
            <person name="Mondo S."/>
            <person name="Nolan M."/>
            <person name="Ohm R."/>
            <person name="Pangilinan J."/>
            <person name="Park H.-J."/>
            <person name="Ramirez L."/>
            <person name="Alfaro M."/>
            <person name="Sun H."/>
            <person name="Tritt A."/>
            <person name="Yoshinaga Y."/>
            <person name="Zwiers L.-H."/>
            <person name="Turgeon B."/>
            <person name="Goodwin S."/>
            <person name="Spatafora J."/>
            <person name="Crous P."/>
            <person name="Grigoriev I."/>
        </authorList>
    </citation>
    <scope>NUCLEOTIDE SEQUENCE</scope>
    <source>
        <strain evidence="8">CBS 627.86</strain>
    </source>
</reference>
<dbReference type="GO" id="GO:0006351">
    <property type="term" value="P:DNA-templated transcription"/>
    <property type="evidence" value="ECO:0007669"/>
    <property type="project" value="InterPro"/>
</dbReference>
<dbReference type="OrthoDB" id="3364175at2759"/>
<keyword evidence="4" id="KW-0539">Nucleus</keyword>
<keyword evidence="6" id="KW-0812">Transmembrane</keyword>
<name>A0A6A5YJN8_9PLEO</name>
<evidence type="ECO:0000256" key="1">
    <source>
        <dbReference type="ARBA" id="ARBA00023015"/>
    </source>
</evidence>
<feature type="transmembrane region" description="Helical" evidence="6">
    <location>
        <begin position="493"/>
        <end position="515"/>
    </location>
</feature>
<evidence type="ECO:0000259" key="7">
    <source>
        <dbReference type="SMART" id="SM00906"/>
    </source>
</evidence>
<dbReference type="GO" id="GO:0005634">
    <property type="term" value="C:nucleus"/>
    <property type="evidence" value="ECO:0007669"/>
    <property type="project" value="TreeGrafter"/>
</dbReference>
<sequence length="632" mass="70664">MTLANAASMTVESPTNLCSSQGPTASPMEEETPVDALASNAFDEVPQQDIGYFGPSSNHALFRTLSSAFANQIPLMLHTEGSVTESAQALSNNSLMHLAESPTTVRRPDNRWMQVDRYALPHESEMMRLTNRFFTTIGIVVPYIDRSALLPWLQASSHSRRPRLWSTSRPARALINIICAHAALTLQSPDAEAFYRRTLALLDELTLRGSSIELVQALLLLCIFQQNTQRSIASWTYHALVIKAAYQLGLHARASHEEHGTTKRELFERIWQGVFIQDVCLSAALGRPCIIPTSYLRPESWPNPLTMMESVPGYSRSHFSGFTYHHILFSLHKLKANVIETLFDSNMGSHKITKIPDAVGKRIQLICDLETWRASFASYHPILDSSETEDGLSPTSYEADHFRLLLSVNFHSICMLANNAVLSALLIDNHMGTTAQIPLLAEATLAIEHDLSTSKKLSELIGHLCEFAPTFIDTNACWWFCNYNSKNYIDNSIVVLMLVTVFTVCLHLFGILLLCHGDQSAQIRKSVDPIVVRETLNSGLKILETVERTSLMSRKGRRCLERFLQVLDSRNGSHRLDSGLHSDRTAVQDNVPAFDDHFAQLVTQSADNFIWESSQLGFLDSDFSWNDLSLGA</sequence>
<feature type="region of interest" description="Disordered" evidence="5">
    <location>
        <begin position="1"/>
        <end position="32"/>
    </location>
</feature>
<dbReference type="PANTHER" id="PTHR47424">
    <property type="entry name" value="REGULATORY PROTEIN GAL4"/>
    <property type="match status" value="1"/>
</dbReference>
<evidence type="ECO:0000313" key="8">
    <source>
        <dbReference type="EMBL" id="KAF2107469.1"/>
    </source>
</evidence>
<keyword evidence="6" id="KW-0472">Membrane</keyword>
<dbReference type="InterPro" id="IPR051127">
    <property type="entry name" value="Fungal_SecMet_Regulators"/>
</dbReference>
<gene>
    <name evidence="8" type="ORF">BDV96DRAFT_653810</name>
</gene>
<keyword evidence="1" id="KW-0805">Transcription regulation</keyword>
<dbReference type="AlphaFoldDB" id="A0A6A5YJN8"/>
<dbReference type="GO" id="GO:0000978">
    <property type="term" value="F:RNA polymerase II cis-regulatory region sequence-specific DNA binding"/>
    <property type="evidence" value="ECO:0007669"/>
    <property type="project" value="TreeGrafter"/>
</dbReference>
<evidence type="ECO:0000313" key="9">
    <source>
        <dbReference type="Proteomes" id="UP000799770"/>
    </source>
</evidence>
<proteinExistence type="predicted"/>
<feature type="compositionally biased region" description="Polar residues" evidence="5">
    <location>
        <begin position="1"/>
        <end position="24"/>
    </location>
</feature>
<feature type="domain" description="Xylanolytic transcriptional activator regulatory" evidence="7">
    <location>
        <begin position="234"/>
        <end position="312"/>
    </location>
</feature>
<dbReference type="CDD" id="cd12148">
    <property type="entry name" value="fungal_TF_MHR"/>
    <property type="match status" value="1"/>
</dbReference>
<protein>
    <submittedName>
        <fullName evidence="8">Fungal-specific transcription factor domain-containing protein</fullName>
    </submittedName>
</protein>
<organism evidence="8 9">
    <name type="scientific">Lophiotrema nucula</name>
    <dbReference type="NCBI Taxonomy" id="690887"/>
    <lineage>
        <taxon>Eukaryota</taxon>
        <taxon>Fungi</taxon>
        <taxon>Dikarya</taxon>
        <taxon>Ascomycota</taxon>
        <taxon>Pezizomycotina</taxon>
        <taxon>Dothideomycetes</taxon>
        <taxon>Pleosporomycetidae</taxon>
        <taxon>Pleosporales</taxon>
        <taxon>Lophiotremataceae</taxon>
        <taxon>Lophiotrema</taxon>
    </lineage>
</organism>
<dbReference type="Proteomes" id="UP000799770">
    <property type="component" value="Unassembled WGS sequence"/>
</dbReference>
<dbReference type="GO" id="GO:0000981">
    <property type="term" value="F:DNA-binding transcription factor activity, RNA polymerase II-specific"/>
    <property type="evidence" value="ECO:0007669"/>
    <property type="project" value="TreeGrafter"/>
</dbReference>
<keyword evidence="2" id="KW-0238">DNA-binding</keyword>
<dbReference type="EMBL" id="ML977354">
    <property type="protein sequence ID" value="KAF2107469.1"/>
    <property type="molecule type" value="Genomic_DNA"/>
</dbReference>
<keyword evidence="3" id="KW-0804">Transcription</keyword>
<dbReference type="GO" id="GO:0008270">
    <property type="term" value="F:zinc ion binding"/>
    <property type="evidence" value="ECO:0007669"/>
    <property type="project" value="InterPro"/>
</dbReference>
<dbReference type="GO" id="GO:0000435">
    <property type="term" value="P:positive regulation of transcription from RNA polymerase II promoter by galactose"/>
    <property type="evidence" value="ECO:0007669"/>
    <property type="project" value="TreeGrafter"/>
</dbReference>
<dbReference type="Pfam" id="PF04082">
    <property type="entry name" value="Fungal_trans"/>
    <property type="match status" value="1"/>
</dbReference>
<evidence type="ECO:0000256" key="6">
    <source>
        <dbReference type="SAM" id="Phobius"/>
    </source>
</evidence>
<dbReference type="InterPro" id="IPR007219">
    <property type="entry name" value="XnlR_reg_dom"/>
</dbReference>
<keyword evidence="9" id="KW-1185">Reference proteome</keyword>
<accession>A0A6A5YJN8</accession>
<evidence type="ECO:0000256" key="5">
    <source>
        <dbReference type="SAM" id="MobiDB-lite"/>
    </source>
</evidence>
<evidence type="ECO:0000256" key="2">
    <source>
        <dbReference type="ARBA" id="ARBA00023125"/>
    </source>
</evidence>